<name>A0A1U7CRJ8_9BACT</name>
<dbReference type="KEGG" id="pbor:BSF38_03018"/>
<dbReference type="Proteomes" id="UP000186309">
    <property type="component" value="Chromosome"/>
</dbReference>
<feature type="signal peptide" evidence="1">
    <location>
        <begin position="1"/>
        <end position="24"/>
    </location>
</feature>
<organism evidence="2 3">
    <name type="scientific">Paludisphaera borealis</name>
    <dbReference type="NCBI Taxonomy" id="1387353"/>
    <lineage>
        <taxon>Bacteria</taxon>
        <taxon>Pseudomonadati</taxon>
        <taxon>Planctomycetota</taxon>
        <taxon>Planctomycetia</taxon>
        <taxon>Isosphaerales</taxon>
        <taxon>Isosphaeraceae</taxon>
        <taxon>Paludisphaera</taxon>
    </lineage>
</organism>
<keyword evidence="3" id="KW-1185">Reference proteome</keyword>
<evidence type="ECO:0000313" key="3">
    <source>
        <dbReference type="Proteomes" id="UP000186309"/>
    </source>
</evidence>
<gene>
    <name evidence="2" type="ORF">BSF38_03018</name>
</gene>
<dbReference type="STRING" id="1387353.BSF38_03018"/>
<dbReference type="EMBL" id="CP019082">
    <property type="protein sequence ID" value="APW61503.1"/>
    <property type="molecule type" value="Genomic_DNA"/>
</dbReference>
<evidence type="ECO:0000313" key="2">
    <source>
        <dbReference type="EMBL" id="APW61503.1"/>
    </source>
</evidence>
<sequence length="117" mass="12514">MLRTANWIILIAALAGTPLRQAEAADDLCRSMIEQFEPANLETPDGGVGDDSGVGTLAGTHASVIADPFSSAAPFIPTPASAARSITVGEAEALRERVWWPPHPPNVRHAWLQIFLF</sequence>
<evidence type="ECO:0000256" key="1">
    <source>
        <dbReference type="SAM" id="SignalP"/>
    </source>
</evidence>
<protein>
    <submittedName>
        <fullName evidence="2">Uncharacterized protein</fullName>
    </submittedName>
</protein>
<feature type="chain" id="PRO_5012369103" evidence="1">
    <location>
        <begin position="25"/>
        <end position="117"/>
    </location>
</feature>
<accession>A0A1U7CRJ8</accession>
<dbReference type="AlphaFoldDB" id="A0A1U7CRJ8"/>
<reference evidence="3" key="1">
    <citation type="submission" date="2016-12" db="EMBL/GenBank/DDBJ databases">
        <title>Comparative genomics of four Isosphaeraceae planctomycetes: a common pool of plasmids and glycoside hydrolase genes.</title>
        <authorList>
            <person name="Ivanova A."/>
        </authorList>
    </citation>
    <scope>NUCLEOTIDE SEQUENCE [LARGE SCALE GENOMIC DNA]</scope>
    <source>
        <strain evidence="3">PX4</strain>
    </source>
</reference>
<proteinExistence type="predicted"/>
<keyword evidence="1" id="KW-0732">Signal</keyword>